<evidence type="ECO:0000313" key="2">
    <source>
        <dbReference type="Proteomes" id="UP000093796"/>
    </source>
</evidence>
<dbReference type="OrthoDB" id="7226279at2"/>
<gene>
    <name evidence="1" type="ORF">SRCM100623_01753</name>
</gene>
<name>A0A1A0DCC7_ACEPA</name>
<organism evidence="1 2">
    <name type="scientific">Acetobacter pasteurianus</name>
    <name type="common">Acetobacter turbidans</name>
    <dbReference type="NCBI Taxonomy" id="438"/>
    <lineage>
        <taxon>Bacteria</taxon>
        <taxon>Pseudomonadati</taxon>
        <taxon>Pseudomonadota</taxon>
        <taxon>Alphaproteobacteria</taxon>
        <taxon>Acetobacterales</taxon>
        <taxon>Acetobacteraceae</taxon>
        <taxon>Acetobacter</taxon>
    </lineage>
</organism>
<dbReference type="GeneID" id="60374876"/>
<dbReference type="Proteomes" id="UP000093796">
    <property type="component" value="Unassembled WGS sequence"/>
</dbReference>
<dbReference type="EMBL" id="LYUD01000101">
    <property type="protein sequence ID" value="OAZ72282.1"/>
    <property type="molecule type" value="Genomic_DNA"/>
</dbReference>
<sequence length="177" mass="18929">MQQFWKTAFFCASLMGAVATAHAASSTPVQAPPPNGYQAFFDHLSTEPLRYAAISSHNGKRLLVGLHPSTEGHVAGELMLLDTTMRPLLTADVEGTAPDLQNGQTGTCQLTTTLKEDSLHLNGPCSRDQISGGLTRTMHPSQLWSQVNSFISPDMSVSAVWLTRAGWNAAITPAPTP</sequence>
<comment type="caution">
    <text evidence="1">The sequence shown here is derived from an EMBL/GenBank/DDBJ whole genome shotgun (WGS) entry which is preliminary data.</text>
</comment>
<accession>A0A1A0DCC7</accession>
<proteinExistence type="predicted"/>
<protein>
    <submittedName>
        <fullName evidence="1">Uncharacterized protein</fullName>
    </submittedName>
</protein>
<dbReference type="PATRIC" id="fig|438.15.peg.1954"/>
<dbReference type="AlphaFoldDB" id="A0A1A0DCC7"/>
<reference evidence="1 2" key="1">
    <citation type="submission" date="2016-05" db="EMBL/GenBank/DDBJ databases">
        <title>Genome sequencing of Acetobacter pasteurianus strain SRCM100623.</title>
        <authorList>
            <person name="Song Y.R."/>
        </authorList>
    </citation>
    <scope>NUCLEOTIDE SEQUENCE [LARGE SCALE GENOMIC DNA]</scope>
    <source>
        <strain evidence="1 2">SRCM100623</strain>
    </source>
</reference>
<dbReference type="RefSeq" id="WP_003623783.1">
    <property type="nucleotide sequence ID" value="NZ_BSCN01000015.1"/>
</dbReference>
<evidence type="ECO:0000313" key="1">
    <source>
        <dbReference type="EMBL" id="OAZ72282.1"/>
    </source>
</evidence>